<organism evidence="1">
    <name type="scientific">hydrothermal vent metagenome</name>
    <dbReference type="NCBI Taxonomy" id="652676"/>
    <lineage>
        <taxon>unclassified sequences</taxon>
        <taxon>metagenomes</taxon>
        <taxon>ecological metagenomes</taxon>
    </lineage>
</organism>
<dbReference type="EMBL" id="UOGL01000246">
    <property type="protein sequence ID" value="VAX38696.1"/>
    <property type="molecule type" value="Genomic_DNA"/>
</dbReference>
<sequence length="395" mass="45187">MSHEIFDELDQFNSQQGAVEMIDSLTKRLLESKNYHQLFDALLVKAKESMNLPLLQPTSLTDVPPELQDKFQEQYVQAARTVGELFLEEQNIPEAWIYLRTIQEPEKVRAAIEAIPIPHESNEQSDQILEVALYEGAHPTKGFEWLLRTHGICNTVTAFEQSSQQMNNEDRRTVAKLLVNEIYNNLINGIQYSIEQRMAITTTSKDSLATLIAERDWLFEEGNYHVDVSHLNSIVRFAKFLQPDDTELPKAVELAEYGSHLEGDLQFPGETPFDDFYPAHRYYFMALLDDKRDEAINYFQQKLNDEPITEEKPTIAYVLVDLLLQCNLPDKALEVAKEHLQNSDNSVGITFADVCRETNNLAALGDYARQQNDPITYAATLIQQQKQIAETNDPS</sequence>
<reference evidence="1" key="1">
    <citation type="submission" date="2018-06" db="EMBL/GenBank/DDBJ databases">
        <authorList>
            <person name="Zhirakovskaya E."/>
        </authorList>
    </citation>
    <scope>NUCLEOTIDE SEQUENCE</scope>
</reference>
<gene>
    <name evidence="1" type="ORF">MNBD_PLANCTO02-2821</name>
</gene>
<dbReference type="AlphaFoldDB" id="A0A3B1D743"/>
<proteinExistence type="predicted"/>
<protein>
    <submittedName>
        <fullName evidence="1">Uncharacterized protein</fullName>
    </submittedName>
</protein>
<evidence type="ECO:0000313" key="1">
    <source>
        <dbReference type="EMBL" id="VAX38696.1"/>
    </source>
</evidence>
<name>A0A3B1D743_9ZZZZ</name>
<accession>A0A3B1D743</accession>